<dbReference type="SUPFAM" id="SSF52200">
    <property type="entry name" value="Toll/Interleukin receptor TIR domain"/>
    <property type="match status" value="1"/>
</dbReference>
<sequence>MAQKHVMLSYEWTVQKLVSKVYDYLQQQGIPLWMDIKSGVSSDGLFECIAEAIEDATCFVCFMTPEYQNSDFCKREFLYAHKCKVPIVLLKLVENWEPTSWLGFATVGLVWLDFYHADNLSKKTSRLYNRICKITGNQVQSSSPHYVELIQKTPSSHSLQVSDSNSPYKQPVMVKSNNNFRHSAQSLNRSDKHIMKHDESPIQRPPVEKFEHFHFSDRPTITRDTSKQKRPSTTKPSMRICSHMNNEDNDKDRDACKFGW</sequence>
<evidence type="ECO:0000313" key="5">
    <source>
        <dbReference type="Proteomes" id="UP000663828"/>
    </source>
</evidence>
<name>A0A815UUG2_ADIRI</name>
<dbReference type="Pfam" id="PF13676">
    <property type="entry name" value="TIR_2"/>
    <property type="match status" value="1"/>
</dbReference>
<dbReference type="InterPro" id="IPR000157">
    <property type="entry name" value="TIR_dom"/>
</dbReference>
<reference evidence="4" key="1">
    <citation type="submission" date="2021-02" db="EMBL/GenBank/DDBJ databases">
        <authorList>
            <person name="Nowell W R."/>
        </authorList>
    </citation>
    <scope>NUCLEOTIDE SEQUENCE</scope>
</reference>
<dbReference type="OrthoDB" id="2148946at2759"/>
<feature type="compositionally biased region" description="Basic and acidic residues" evidence="1">
    <location>
        <begin position="245"/>
        <end position="260"/>
    </location>
</feature>
<protein>
    <recommendedName>
        <fullName evidence="2">TIR domain-containing protein</fullName>
    </recommendedName>
</protein>
<dbReference type="GO" id="GO:0007165">
    <property type="term" value="P:signal transduction"/>
    <property type="evidence" value="ECO:0007669"/>
    <property type="project" value="InterPro"/>
</dbReference>
<organism evidence="4 5">
    <name type="scientific">Adineta ricciae</name>
    <name type="common">Rotifer</name>
    <dbReference type="NCBI Taxonomy" id="249248"/>
    <lineage>
        <taxon>Eukaryota</taxon>
        <taxon>Metazoa</taxon>
        <taxon>Spiralia</taxon>
        <taxon>Gnathifera</taxon>
        <taxon>Rotifera</taxon>
        <taxon>Eurotatoria</taxon>
        <taxon>Bdelloidea</taxon>
        <taxon>Adinetida</taxon>
        <taxon>Adinetidae</taxon>
        <taxon>Adineta</taxon>
    </lineage>
</organism>
<dbReference type="EMBL" id="CAJNOR010004743">
    <property type="protein sequence ID" value="CAF1524602.1"/>
    <property type="molecule type" value="Genomic_DNA"/>
</dbReference>
<dbReference type="Proteomes" id="UP000663828">
    <property type="component" value="Unassembled WGS sequence"/>
</dbReference>
<dbReference type="AlphaFoldDB" id="A0A815UUG2"/>
<dbReference type="PANTHER" id="PTHR46270">
    <property type="entry name" value="ARMADILLO-TYPE FOLD-RELATED"/>
    <property type="match status" value="1"/>
</dbReference>
<gene>
    <name evidence="3" type="ORF">EDS130_LOCUS42395</name>
    <name evidence="4" type="ORF">XAT740_LOCUS41021</name>
</gene>
<keyword evidence="5" id="KW-1185">Reference proteome</keyword>
<evidence type="ECO:0000313" key="4">
    <source>
        <dbReference type="EMBL" id="CAF1524602.1"/>
    </source>
</evidence>
<evidence type="ECO:0000313" key="3">
    <source>
        <dbReference type="EMBL" id="CAF1497178.1"/>
    </source>
</evidence>
<evidence type="ECO:0000259" key="2">
    <source>
        <dbReference type="PROSITE" id="PS50104"/>
    </source>
</evidence>
<dbReference type="InterPro" id="IPR035897">
    <property type="entry name" value="Toll_tir_struct_dom_sf"/>
</dbReference>
<dbReference type="PANTHER" id="PTHR46270:SF2">
    <property type="entry name" value="TIR DOMAIN-CONTAINING PROTEIN"/>
    <property type="match status" value="1"/>
</dbReference>
<evidence type="ECO:0000256" key="1">
    <source>
        <dbReference type="SAM" id="MobiDB-lite"/>
    </source>
</evidence>
<dbReference type="Gene3D" id="3.40.50.10140">
    <property type="entry name" value="Toll/interleukin-1 receptor homology (TIR) domain"/>
    <property type="match status" value="1"/>
</dbReference>
<comment type="caution">
    <text evidence="4">The sequence shown here is derived from an EMBL/GenBank/DDBJ whole genome shotgun (WGS) entry which is preliminary data.</text>
</comment>
<proteinExistence type="predicted"/>
<feature type="region of interest" description="Disordered" evidence="1">
    <location>
        <begin position="217"/>
        <end position="260"/>
    </location>
</feature>
<feature type="domain" description="TIR" evidence="2">
    <location>
        <begin position="2"/>
        <end position="124"/>
    </location>
</feature>
<accession>A0A815UUG2</accession>
<dbReference type="EMBL" id="CAJNOJ010000614">
    <property type="protein sequence ID" value="CAF1497178.1"/>
    <property type="molecule type" value="Genomic_DNA"/>
</dbReference>
<dbReference type="Proteomes" id="UP000663852">
    <property type="component" value="Unassembled WGS sequence"/>
</dbReference>
<dbReference type="PROSITE" id="PS50104">
    <property type="entry name" value="TIR"/>
    <property type="match status" value="1"/>
</dbReference>
<feature type="compositionally biased region" description="Basic and acidic residues" evidence="1">
    <location>
        <begin position="217"/>
        <end position="227"/>
    </location>
</feature>